<dbReference type="HAMAP" id="MF_02087">
    <property type="entry name" value="PLP_homeostasis"/>
    <property type="match status" value="1"/>
</dbReference>
<dbReference type="InterPro" id="IPR011078">
    <property type="entry name" value="PyrdxlP_homeostasis"/>
</dbReference>
<evidence type="ECO:0000256" key="3">
    <source>
        <dbReference type="PIRSR" id="PIRSR004848-1"/>
    </source>
</evidence>
<dbReference type="RefSeq" id="WP_058283110.1">
    <property type="nucleotide sequence ID" value="NZ_CYUD01000011.1"/>
</dbReference>
<reference evidence="7" key="1">
    <citation type="submission" date="2015-09" db="EMBL/GenBank/DDBJ databases">
        <authorList>
            <person name="Rodrigo-Torres L."/>
            <person name="Arahal D.R."/>
        </authorList>
    </citation>
    <scope>NUCLEOTIDE SEQUENCE [LARGE SCALE GENOMIC DNA]</scope>
    <source>
        <strain evidence="7">CECT 5091</strain>
    </source>
</reference>
<dbReference type="Pfam" id="PF01168">
    <property type="entry name" value="Ala_racemase_N"/>
    <property type="match status" value="1"/>
</dbReference>
<name>A0A0P1IGG3_9RHOB</name>
<proteinExistence type="inferred from homology"/>
<keyword evidence="7" id="KW-1185">Reference proteome</keyword>
<dbReference type="Gene3D" id="3.20.20.10">
    <property type="entry name" value="Alanine racemase"/>
    <property type="match status" value="1"/>
</dbReference>
<dbReference type="InterPro" id="IPR001608">
    <property type="entry name" value="Ala_racemase_N"/>
</dbReference>
<accession>A0A0P1IGG3</accession>
<comment type="cofactor">
    <cofactor evidence="3">
        <name>pyridoxal 5'-phosphate</name>
        <dbReference type="ChEBI" id="CHEBI:597326"/>
    </cofactor>
</comment>
<evidence type="ECO:0000313" key="6">
    <source>
        <dbReference type="EMBL" id="CUK11749.1"/>
    </source>
</evidence>
<comment type="function">
    <text evidence="2">Pyridoxal 5'-phosphate (PLP)-binding protein, which is involved in PLP homeostasis.</text>
</comment>
<protein>
    <recommendedName>
        <fullName evidence="2">Pyridoxal phosphate homeostasis protein</fullName>
        <shortName evidence="2">PLP homeostasis protein</shortName>
    </recommendedName>
</protein>
<sequence>MSLQDITARITKAETAAGRLTGSVKLIAVSKVQPDERVQAVLEQGHRCFGENRVQEAAGKWPGFMEQFADIDLHLIGPLQTNKARQAMELVSSIHSVDRPKLAKTLARLAQEIGTCPDLFIQVNTGEEDQKAGILPADADVFIAECRGLELPVQGLMCIPPVDEEPALHFALLAKIAERNGLQGLSMGMSGDFEQAIALGATHVRVGSAIFGERVRPQE</sequence>
<dbReference type="STRING" id="1715692.RUE5091_03455"/>
<evidence type="ECO:0000256" key="4">
    <source>
        <dbReference type="RuleBase" id="RU004514"/>
    </source>
</evidence>
<dbReference type="EMBL" id="CYUD01000011">
    <property type="protein sequence ID" value="CUK11749.1"/>
    <property type="molecule type" value="Genomic_DNA"/>
</dbReference>
<keyword evidence="1 2" id="KW-0663">Pyridoxal phosphate</keyword>
<dbReference type="AlphaFoldDB" id="A0A0P1IGG3"/>
<dbReference type="PANTHER" id="PTHR10146:SF14">
    <property type="entry name" value="PYRIDOXAL PHOSPHATE HOMEOSTASIS PROTEIN"/>
    <property type="match status" value="1"/>
</dbReference>
<comment type="similarity">
    <text evidence="2 4">Belongs to the pyridoxal phosphate-binding protein YggS/PROSC family.</text>
</comment>
<evidence type="ECO:0000256" key="1">
    <source>
        <dbReference type="ARBA" id="ARBA00022898"/>
    </source>
</evidence>
<feature type="domain" description="Alanine racemase N-terminal" evidence="5">
    <location>
        <begin position="3"/>
        <end position="214"/>
    </location>
</feature>
<feature type="modified residue" description="N6-(pyridoxal phosphate)lysine" evidence="2 3">
    <location>
        <position position="31"/>
    </location>
</feature>
<evidence type="ECO:0000256" key="2">
    <source>
        <dbReference type="HAMAP-Rule" id="MF_02087"/>
    </source>
</evidence>
<evidence type="ECO:0000313" key="7">
    <source>
        <dbReference type="Proteomes" id="UP000051260"/>
    </source>
</evidence>
<evidence type="ECO:0000259" key="5">
    <source>
        <dbReference type="Pfam" id="PF01168"/>
    </source>
</evidence>
<dbReference type="FunFam" id="3.20.20.10:FF:000018">
    <property type="entry name" value="Pyridoxal phosphate homeostasis protein"/>
    <property type="match status" value="1"/>
</dbReference>
<dbReference type="CDD" id="cd00635">
    <property type="entry name" value="PLPDE_III_YBL036c_like"/>
    <property type="match status" value="1"/>
</dbReference>
<dbReference type="PANTHER" id="PTHR10146">
    <property type="entry name" value="PROLINE SYNTHETASE CO-TRANSCRIBED BACTERIAL HOMOLOG PROTEIN"/>
    <property type="match status" value="1"/>
</dbReference>
<dbReference type="OrthoDB" id="9804072at2"/>
<gene>
    <name evidence="6" type="ORF">RUE5091_03455</name>
</gene>
<dbReference type="GO" id="GO:0030170">
    <property type="term" value="F:pyridoxal phosphate binding"/>
    <property type="evidence" value="ECO:0007669"/>
    <property type="project" value="UniProtKB-UniRule"/>
</dbReference>
<dbReference type="InterPro" id="IPR029066">
    <property type="entry name" value="PLP-binding_barrel"/>
</dbReference>
<dbReference type="SUPFAM" id="SSF51419">
    <property type="entry name" value="PLP-binding barrel"/>
    <property type="match status" value="1"/>
</dbReference>
<dbReference type="PIRSF" id="PIRSF004848">
    <property type="entry name" value="YBL036c_PLPDEIII"/>
    <property type="match status" value="1"/>
</dbReference>
<organism evidence="6 7">
    <name type="scientific">Ruegeria denitrificans</name>
    <dbReference type="NCBI Taxonomy" id="1715692"/>
    <lineage>
        <taxon>Bacteria</taxon>
        <taxon>Pseudomonadati</taxon>
        <taxon>Pseudomonadota</taxon>
        <taxon>Alphaproteobacteria</taxon>
        <taxon>Rhodobacterales</taxon>
        <taxon>Roseobacteraceae</taxon>
        <taxon>Ruegeria</taxon>
    </lineage>
</organism>
<dbReference type="NCBIfam" id="TIGR00044">
    <property type="entry name" value="YggS family pyridoxal phosphate-dependent enzyme"/>
    <property type="match status" value="1"/>
</dbReference>
<dbReference type="Proteomes" id="UP000051260">
    <property type="component" value="Unassembled WGS sequence"/>
</dbReference>